<gene>
    <name evidence="1" type="ORF">M9H77_22976</name>
</gene>
<dbReference type="Proteomes" id="UP001060085">
    <property type="component" value="Linkage Group LG05"/>
</dbReference>
<keyword evidence="2" id="KW-1185">Reference proteome</keyword>
<name>A0ACC0AW19_CATRO</name>
<protein>
    <submittedName>
        <fullName evidence="1">Uncharacterized protein</fullName>
    </submittedName>
</protein>
<sequence>MEEVSVHMHLGPIVPDAVVHDSFRGCTTDMGTLSHSTGLDVVAYPCIAALANDRCSGRPSCSTSCYMFVWLPYHDRGLVPSGLWRAETFPIQPSRLNPREPVPDWGACGVKRGARRLPGSGAGGGRTPVPPFPGRHGHADPGHVEVERGEGSGGERPPVEPFDSPNLDKPF</sequence>
<evidence type="ECO:0000313" key="2">
    <source>
        <dbReference type="Proteomes" id="UP001060085"/>
    </source>
</evidence>
<organism evidence="1 2">
    <name type="scientific">Catharanthus roseus</name>
    <name type="common">Madagascar periwinkle</name>
    <name type="synonym">Vinca rosea</name>
    <dbReference type="NCBI Taxonomy" id="4058"/>
    <lineage>
        <taxon>Eukaryota</taxon>
        <taxon>Viridiplantae</taxon>
        <taxon>Streptophyta</taxon>
        <taxon>Embryophyta</taxon>
        <taxon>Tracheophyta</taxon>
        <taxon>Spermatophyta</taxon>
        <taxon>Magnoliopsida</taxon>
        <taxon>eudicotyledons</taxon>
        <taxon>Gunneridae</taxon>
        <taxon>Pentapetalae</taxon>
        <taxon>asterids</taxon>
        <taxon>lamiids</taxon>
        <taxon>Gentianales</taxon>
        <taxon>Apocynaceae</taxon>
        <taxon>Rauvolfioideae</taxon>
        <taxon>Vinceae</taxon>
        <taxon>Catharanthinae</taxon>
        <taxon>Catharanthus</taxon>
    </lineage>
</organism>
<proteinExistence type="predicted"/>
<evidence type="ECO:0000313" key="1">
    <source>
        <dbReference type="EMBL" id="KAI5663653.1"/>
    </source>
</evidence>
<reference evidence="2" key="1">
    <citation type="journal article" date="2023" name="Nat. Plants">
        <title>Single-cell RNA sequencing provides a high-resolution roadmap for understanding the multicellular compartmentation of specialized metabolism.</title>
        <authorList>
            <person name="Sun S."/>
            <person name="Shen X."/>
            <person name="Li Y."/>
            <person name="Li Y."/>
            <person name="Wang S."/>
            <person name="Li R."/>
            <person name="Zhang H."/>
            <person name="Shen G."/>
            <person name="Guo B."/>
            <person name="Wei J."/>
            <person name="Xu J."/>
            <person name="St-Pierre B."/>
            <person name="Chen S."/>
            <person name="Sun C."/>
        </authorList>
    </citation>
    <scope>NUCLEOTIDE SEQUENCE [LARGE SCALE GENOMIC DNA]</scope>
</reference>
<accession>A0ACC0AW19</accession>
<comment type="caution">
    <text evidence="1">The sequence shown here is derived from an EMBL/GenBank/DDBJ whole genome shotgun (WGS) entry which is preliminary data.</text>
</comment>
<dbReference type="EMBL" id="CM044705">
    <property type="protein sequence ID" value="KAI5663653.1"/>
    <property type="molecule type" value="Genomic_DNA"/>
</dbReference>